<evidence type="ECO:0000259" key="2">
    <source>
        <dbReference type="Pfam" id="PF14498"/>
    </source>
</evidence>
<dbReference type="Pfam" id="PF21307">
    <property type="entry name" value="Glyco_hydro_95_C"/>
    <property type="match status" value="1"/>
</dbReference>
<feature type="domain" description="Glycosyl hydrolase family 95 catalytic" evidence="4">
    <location>
        <begin position="289"/>
        <end position="690"/>
    </location>
</feature>
<dbReference type="GO" id="GO:0004560">
    <property type="term" value="F:alpha-L-fucosidase activity"/>
    <property type="evidence" value="ECO:0007669"/>
    <property type="project" value="InterPro"/>
</dbReference>
<dbReference type="Gene3D" id="1.50.10.10">
    <property type="match status" value="1"/>
</dbReference>
<feature type="domain" description="Glycosyl hydrolase family 95 N-terminal" evidence="2">
    <location>
        <begin position="37"/>
        <end position="269"/>
    </location>
</feature>
<comment type="caution">
    <text evidence="5">The sequence shown here is derived from an EMBL/GenBank/DDBJ whole genome shotgun (WGS) entry which is preliminary data.</text>
</comment>
<keyword evidence="6" id="KW-1185">Reference proteome</keyword>
<dbReference type="SUPFAM" id="SSF48208">
    <property type="entry name" value="Six-hairpin glycosidases"/>
    <property type="match status" value="1"/>
</dbReference>
<dbReference type="InterPro" id="IPR008928">
    <property type="entry name" value="6-hairpin_glycosidase_sf"/>
</dbReference>
<dbReference type="RefSeq" id="WP_254083388.1">
    <property type="nucleotide sequence ID" value="NZ_JAHESE010000003.1"/>
</dbReference>
<dbReference type="InterPro" id="IPR049053">
    <property type="entry name" value="AFCA-like_C"/>
</dbReference>
<dbReference type="InterPro" id="IPR016518">
    <property type="entry name" value="Alpha-L-fucosidase"/>
</dbReference>
<protein>
    <submittedName>
        <fullName evidence="5">Glycoside hydrolase N-terminal domain-containing protein</fullName>
    </submittedName>
</protein>
<keyword evidence="1" id="KW-0732">Signal</keyword>
<organism evidence="5 6">
    <name type="scientific">Dawidia cretensis</name>
    <dbReference type="NCBI Taxonomy" id="2782350"/>
    <lineage>
        <taxon>Bacteria</taxon>
        <taxon>Pseudomonadati</taxon>
        <taxon>Bacteroidota</taxon>
        <taxon>Cytophagia</taxon>
        <taxon>Cytophagales</taxon>
        <taxon>Chryseotaleaceae</taxon>
        <taxon>Dawidia</taxon>
    </lineage>
</organism>
<gene>
    <name evidence="5" type="ORF">KK062_06180</name>
</gene>
<evidence type="ECO:0000256" key="1">
    <source>
        <dbReference type="SAM" id="SignalP"/>
    </source>
</evidence>
<accession>A0AAP2DUP6</accession>
<dbReference type="InterPro" id="IPR027414">
    <property type="entry name" value="GH95_N_dom"/>
</dbReference>
<dbReference type="InterPro" id="IPR012341">
    <property type="entry name" value="6hp_glycosidase-like_sf"/>
</dbReference>
<dbReference type="GO" id="GO:0005975">
    <property type="term" value="P:carbohydrate metabolic process"/>
    <property type="evidence" value="ECO:0007669"/>
    <property type="project" value="InterPro"/>
</dbReference>
<evidence type="ECO:0000259" key="3">
    <source>
        <dbReference type="Pfam" id="PF21307"/>
    </source>
</evidence>
<feature type="chain" id="PRO_5042907535" evidence="1">
    <location>
        <begin position="27"/>
        <end position="774"/>
    </location>
</feature>
<feature type="signal peptide" evidence="1">
    <location>
        <begin position="1"/>
        <end position="26"/>
    </location>
</feature>
<dbReference type="EMBL" id="JAHESE010000003">
    <property type="protein sequence ID" value="MBT1707798.1"/>
    <property type="molecule type" value="Genomic_DNA"/>
</dbReference>
<name>A0AAP2DUP6_9BACT</name>
<dbReference type="PIRSF" id="PIRSF007663">
    <property type="entry name" value="UCP007663"/>
    <property type="match status" value="1"/>
</dbReference>
<dbReference type="Pfam" id="PF14498">
    <property type="entry name" value="Glyco_hyd_65N_2"/>
    <property type="match status" value="1"/>
</dbReference>
<proteinExistence type="predicted"/>
<feature type="domain" description="Alpha fucosidase A-like C-terminal" evidence="3">
    <location>
        <begin position="692"/>
        <end position="763"/>
    </location>
</feature>
<dbReference type="Pfam" id="PF22124">
    <property type="entry name" value="Glyco_hydro_95_cat"/>
    <property type="match status" value="1"/>
</dbReference>
<sequence length="774" mass="84719">MMIRSYTRISLVLATLWLGVVTHAAAQPPAPVADWRLWFNRAAANWNEALPVGNGRVGAMVFGGVQSERLQLNEESVWTGKPEDFINPGARAALPVIRKLLFAGKYVDAQQLAIDKMMGNKTVNSSYQTAGDLWLTFPAHDSEPEGYERALDLETAIANVQYRQGGVAYTREVFSSAPDQVVVVRLTADRPGALSLQFALTRPGSNAAVSVSGNDILLQEHTGGGVGVKLVTHLRVIPEGGSLSAGGTHLAVEKADAVTVLIAIATDYTGGDPRATTQQQLTAAAAKRYEDLKRAHIQDYQSYFNRVALDLGVTNAVYFPTDARVSALQHGNEDPHLAALYFQFGRYLLISSSRPGGLPANLQGIWADGLTPPWSADYHININIQMNYWLAEVANLSELHLPFITFLDKLRPDARKTAKTMYGIDGTVAHFTTDPWLFTAPYGYPSWAMWPMGMTWCAQHVWEHYAFTGDKAFLQQYYPILKESAAFCAQWLVENPATGKLVSGPSISPENSFQTADGRGATMVMGPTMDHMIIRDLLTSTLLAQRVLHHDEAFGKKIEKILAKLSPTQIGADGRILEWTESFQEPEPGHRHISHLYGLHPGKEITRQQPELFAAARKTIDYRLAHGGGHTGWSRAWIVNFFARLGDGEAAHENLVALFKKSTLPNLFDNHPPFQIDGNFGAPAGMAEMLLQSHDGSVTLLPALPKAWATGHVRGLCARGGFEVSMVWGDGILQQVTLNSKLGGACVVQYGGKTVTLQTEKGKVYTLRGDLTTR</sequence>
<reference evidence="5 6" key="1">
    <citation type="submission" date="2021-05" db="EMBL/GenBank/DDBJ databases">
        <title>A Polyphasic approach of four new species of the genus Ohtaekwangia: Ohtaekwangia histidinii sp. nov., Ohtaekwangia cretensis sp. nov., Ohtaekwangia indiensis sp. nov., Ohtaekwangia reichenbachii sp. nov. from diverse environment.</title>
        <authorList>
            <person name="Octaviana S."/>
        </authorList>
    </citation>
    <scope>NUCLEOTIDE SEQUENCE [LARGE SCALE GENOMIC DNA]</scope>
    <source>
        <strain evidence="5 6">PWU5</strain>
    </source>
</reference>
<dbReference type="Proteomes" id="UP001319080">
    <property type="component" value="Unassembled WGS sequence"/>
</dbReference>
<dbReference type="AlphaFoldDB" id="A0AAP2DUP6"/>
<evidence type="ECO:0000313" key="5">
    <source>
        <dbReference type="EMBL" id="MBT1707798.1"/>
    </source>
</evidence>
<evidence type="ECO:0000313" key="6">
    <source>
        <dbReference type="Proteomes" id="UP001319080"/>
    </source>
</evidence>
<dbReference type="PANTHER" id="PTHR31084:SF0">
    <property type="entry name" value="ALPHA-L-FUCOSIDASE 2"/>
    <property type="match status" value="1"/>
</dbReference>
<dbReference type="PANTHER" id="PTHR31084">
    <property type="entry name" value="ALPHA-L-FUCOSIDASE 2"/>
    <property type="match status" value="1"/>
</dbReference>
<dbReference type="InterPro" id="IPR054363">
    <property type="entry name" value="GH95_cat"/>
</dbReference>
<keyword evidence="5" id="KW-0378">Hydrolase</keyword>
<evidence type="ECO:0000259" key="4">
    <source>
        <dbReference type="Pfam" id="PF22124"/>
    </source>
</evidence>